<gene>
    <name evidence="3" type="ORF">GM661_07720</name>
</gene>
<sequence length="124" mass="14623">MFCVNKKLGLRYYSLNEIKKVIQITQNLKHKTILVFIYSSGLRVSEVVKIKMNHIDIERKMLRVPQGKGKKDRYTILSDTALLYLRAYRSKYKIYEWLFPGRGEKHLSVRSVQKIFKKAVSKGI</sequence>
<organism evidence="3 4">
    <name type="scientific">Iocasia fonsfrigidae</name>
    <dbReference type="NCBI Taxonomy" id="2682810"/>
    <lineage>
        <taxon>Bacteria</taxon>
        <taxon>Bacillati</taxon>
        <taxon>Bacillota</taxon>
        <taxon>Clostridia</taxon>
        <taxon>Halanaerobiales</taxon>
        <taxon>Halanaerobiaceae</taxon>
        <taxon>Iocasia</taxon>
    </lineage>
</organism>
<dbReference type="Gene3D" id="1.10.443.10">
    <property type="entry name" value="Intergrase catalytic core"/>
    <property type="match status" value="1"/>
</dbReference>
<dbReference type="Proteomes" id="UP000665020">
    <property type="component" value="Chromosome"/>
</dbReference>
<name>A0A8A7KG60_9FIRM</name>
<evidence type="ECO:0000313" key="4">
    <source>
        <dbReference type="Proteomes" id="UP000665020"/>
    </source>
</evidence>
<dbReference type="PANTHER" id="PTHR30349:SF64">
    <property type="entry name" value="PROPHAGE INTEGRASE INTD-RELATED"/>
    <property type="match status" value="1"/>
</dbReference>
<reference evidence="3" key="1">
    <citation type="submission" date="2019-12" db="EMBL/GenBank/DDBJ databases">
        <authorList>
            <person name="zhang j."/>
            <person name="sun C.M."/>
        </authorList>
    </citation>
    <scope>NUCLEOTIDE SEQUENCE</scope>
    <source>
        <strain evidence="3">NS-1</strain>
    </source>
</reference>
<keyword evidence="1" id="KW-0233">DNA recombination</keyword>
<dbReference type="RefSeq" id="WP_269059917.1">
    <property type="nucleotide sequence ID" value="NZ_CP046640.1"/>
</dbReference>
<dbReference type="InterPro" id="IPR013762">
    <property type="entry name" value="Integrase-like_cat_sf"/>
</dbReference>
<dbReference type="InterPro" id="IPR050090">
    <property type="entry name" value="Tyrosine_recombinase_XerCD"/>
</dbReference>
<dbReference type="GO" id="GO:0015074">
    <property type="term" value="P:DNA integration"/>
    <property type="evidence" value="ECO:0007669"/>
    <property type="project" value="InterPro"/>
</dbReference>
<dbReference type="KEGG" id="ifn:GM661_07720"/>
<feature type="domain" description="Tyr recombinase" evidence="2">
    <location>
        <begin position="16"/>
        <end position="122"/>
    </location>
</feature>
<evidence type="ECO:0000259" key="2">
    <source>
        <dbReference type="Pfam" id="PF00589"/>
    </source>
</evidence>
<dbReference type="AlphaFoldDB" id="A0A8A7KG60"/>
<accession>A0A8A7KG60</accession>
<dbReference type="PANTHER" id="PTHR30349">
    <property type="entry name" value="PHAGE INTEGRASE-RELATED"/>
    <property type="match status" value="1"/>
</dbReference>
<dbReference type="GO" id="GO:0003677">
    <property type="term" value="F:DNA binding"/>
    <property type="evidence" value="ECO:0007669"/>
    <property type="project" value="InterPro"/>
</dbReference>
<evidence type="ECO:0000256" key="1">
    <source>
        <dbReference type="ARBA" id="ARBA00023172"/>
    </source>
</evidence>
<dbReference type="InterPro" id="IPR011010">
    <property type="entry name" value="DNA_brk_join_enz"/>
</dbReference>
<protein>
    <submittedName>
        <fullName evidence="3">Tyrosine-type recombinase/integrase</fullName>
    </submittedName>
</protein>
<evidence type="ECO:0000313" key="3">
    <source>
        <dbReference type="EMBL" id="QTL97877.1"/>
    </source>
</evidence>
<dbReference type="Pfam" id="PF00589">
    <property type="entry name" value="Phage_integrase"/>
    <property type="match status" value="1"/>
</dbReference>
<proteinExistence type="predicted"/>
<keyword evidence="4" id="KW-1185">Reference proteome</keyword>
<dbReference type="GO" id="GO:0006310">
    <property type="term" value="P:DNA recombination"/>
    <property type="evidence" value="ECO:0007669"/>
    <property type="project" value="UniProtKB-KW"/>
</dbReference>
<dbReference type="InterPro" id="IPR002104">
    <property type="entry name" value="Integrase_catalytic"/>
</dbReference>
<dbReference type="EMBL" id="CP046640">
    <property type="protein sequence ID" value="QTL97877.1"/>
    <property type="molecule type" value="Genomic_DNA"/>
</dbReference>
<dbReference type="SUPFAM" id="SSF56349">
    <property type="entry name" value="DNA breaking-rejoining enzymes"/>
    <property type="match status" value="1"/>
</dbReference>